<gene>
    <name evidence="4" type="ORF">ACFOU2_24620</name>
</gene>
<comment type="caution">
    <text evidence="4">The sequence shown here is derived from an EMBL/GenBank/DDBJ whole genome shotgun (WGS) entry which is preliminary data.</text>
</comment>
<dbReference type="EMBL" id="JBHRZT010000073">
    <property type="protein sequence ID" value="MFC3886502.1"/>
    <property type="molecule type" value="Genomic_DNA"/>
</dbReference>
<keyword evidence="5" id="KW-1185">Reference proteome</keyword>
<proteinExistence type="predicted"/>
<evidence type="ECO:0000256" key="2">
    <source>
        <dbReference type="SAM" id="SignalP"/>
    </source>
</evidence>
<dbReference type="Pfam" id="PF00395">
    <property type="entry name" value="SLH"/>
    <property type="match status" value="3"/>
</dbReference>
<dbReference type="RefSeq" id="WP_377918921.1">
    <property type="nucleotide sequence ID" value="NZ_JBHRZT010000073.1"/>
</dbReference>
<feature type="domain" description="SLH" evidence="3">
    <location>
        <begin position="866"/>
        <end position="921"/>
    </location>
</feature>
<dbReference type="InterPro" id="IPR051465">
    <property type="entry name" value="Cell_Envelope_Struct_Comp"/>
</dbReference>
<accession>A0ABV8B8A3</accession>
<organism evidence="4 5">
    <name type="scientific">Bacillus songklensis</name>
    <dbReference type="NCBI Taxonomy" id="1069116"/>
    <lineage>
        <taxon>Bacteria</taxon>
        <taxon>Bacillati</taxon>
        <taxon>Bacillota</taxon>
        <taxon>Bacilli</taxon>
        <taxon>Bacillales</taxon>
        <taxon>Bacillaceae</taxon>
        <taxon>Bacillus</taxon>
    </lineage>
</organism>
<dbReference type="PROSITE" id="PS51272">
    <property type="entry name" value="SLH"/>
    <property type="match status" value="3"/>
</dbReference>
<dbReference type="Gene3D" id="2.60.40.1080">
    <property type="match status" value="1"/>
</dbReference>
<dbReference type="Pfam" id="PF09992">
    <property type="entry name" value="NAGPA"/>
    <property type="match status" value="1"/>
</dbReference>
<evidence type="ECO:0000256" key="1">
    <source>
        <dbReference type="ARBA" id="ARBA00022729"/>
    </source>
</evidence>
<feature type="domain" description="SLH" evidence="3">
    <location>
        <begin position="810"/>
        <end position="865"/>
    </location>
</feature>
<reference evidence="5" key="1">
    <citation type="journal article" date="2019" name="Int. J. Syst. Evol. Microbiol.">
        <title>The Global Catalogue of Microorganisms (GCM) 10K type strain sequencing project: providing services to taxonomists for standard genome sequencing and annotation.</title>
        <authorList>
            <consortium name="The Broad Institute Genomics Platform"/>
            <consortium name="The Broad Institute Genome Sequencing Center for Infectious Disease"/>
            <person name="Wu L."/>
            <person name="Ma J."/>
        </authorList>
    </citation>
    <scope>NUCLEOTIDE SEQUENCE [LARGE SCALE GENOMIC DNA]</scope>
    <source>
        <strain evidence="5">CCUG 61889</strain>
    </source>
</reference>
<protein>
    <submittedName>
        <fullName evidence="4">S-layer homology domain-containing protein</fullName>
    </submittedName>
</protein>
<feature type="chain" id="PRO_5045809475" evidence="2">
    <location>
        <begin position="24"/>
        <end position="921"/>
    </location>
</feature>
<dbReference type="InterPro" id="IPR001119">
    <property type="entry name" value="SLH_dom"/>
</dbReference>
<feature type="signal peptide" evidence="2">
    <location>
        <begin position="1"/>
        <end position="23"/>
    </location>
</feature>
<keyword evidence="1 2" id="KW-0732">Signal</keyword>
<feature type="domain" description="SLH" evidence="3">
    <location>
        <begin position="746"/>
        <end position="809"/>
    </location>
</feature>
<dbReference type="InterPro" id="IPR018711">
    <property type="entry name" value="NAGPA"/>
</dbReference>
<evidence type="ECO:0000259" key="3">
    <source>
        <dbReference type="PROSITE" id="PS51272"/>
    </source>
</evidence>
<evidence type="ECO:0000313" key="5">
    <source>
        <dbReference type="Proteomes" id="UP001595752"/>
    </source>
</evidence>
<dbReference type="Proteomes" id="UP001595752">
    <property type="component" value="Unassembled WGS sequence"/>
</dbReference>
<dbReference type="PANTHER" id="PTHR43308">
    <property type="entry name" value="OUTER MEMBRANE PROTEIN ALPHA-RELATED"/>
    <property type="match status" value="1"/>
</dbReference>
<dbReference type="Gene3D" id="2.60.120.260">
    <property type="entry name" value="Galactose-binding domain-like"/>
    <property type="match status" value="1"/>
</dbReference>
<sequence length="921" mass="97211">MNWKKPLLALVLGFQVVASGMHATTAEAIEVSSGTVNERIQVTPGVTYKDIRHGGSTPQAVRVLEMNLADPYTKVEVGVPDPLTKRATVTSQAKADTSPGHSVVGAVNAGFFHFDNNLPAYLLAVNNTIMNLGVISSGFDEYMSVPTAFGMASDGKPLIDQFAYQSSVTYPGGQLPISSINKARGTNEAILYTPQFSYESTRTNTYGMEIVVTNASKPVDQGLKFGEVVTGTVQTVTPYGVGNSTIPKNGFVLSLQGGALAAIGSQIKPGTQLQLTIDMEQKWRNAQYILASGPMLVKDGKVSMTIDPNSSRAKERNPRTAVAVNKDRSKVFFVTADGRQRGYASGMTLSEFAEYLVSLGADRALNLDGGGSTTMAVREPGDIYATLANTPSQPDERLVSTTLEAVSTAPAGEAVTLKAALTAPAIASGGTTTVSVKSALDRYNNVLAVNPAQVSLSVEGDLAGTFNGMTFTATKAGSGAIVVKYGQAVAKLPLTVNDTIKQIIIQPSSLPIGEGSTAQLSVKGVDGNGKTVALNPSVLKWSVSGNAGTISPSGLFTAGNAKEKGTIAASFNSISASIPVTVGGDPITVSNLDDVSQWSSSAARANASIAASDVMNEGSGALKLQYDFTPAKGEIAAAYANANQPMAIAGKPLSLGVWVHGDGKGHWLRGKIVDGNGTEHTINFTEEGGLNWTGWKHVQAPIPANAVLPLTFKQIYVAEASPEKQGTGAIAFDQLQAVYSNETSFAKPLFTDVPNSHWAYNEIQYWTELGVITGYGDGSFKPEQSLKRAHAALLLAKAMKLDTSHPTNPNFSDVPTDHLYYDAIATIANMGIVTGKQDGRFDPNGTLTRAQMAAILTRAYNLTGTIPQNFADVPNDFWAFKEISALAANGITTGYKEDNTFRPQNAVTRAQFSAFLYRILQ</sequence>
<name>A0ABV8B8A3_9BACI</name>
<evidence type="ECO:0000313" key="4">
    <source>
        <dbReference type="EMBL" id="MFC3886502.1"/>
    </source>
</evidence>